<evidence type="ECO:0000256" key="13">
    <source>
        <dbReference type="ARBA" id="ARBA00048390"/>
    </source>
</evidence>
<evidence type="ECO:0000256" key="14">
    <source>
        <dbReference type="HAMAP-Rule" id="MF_02239"/>
    </source>
</evidence>
<keyword evidence="10 14" id="KW-0560">Oxidoreductase</keyword>
<keyword evidence="17" id="KW-1185">Reference proteome</keyword>
<evidence type="ECO:0000313" key="17">
    <source>
        <dbReference type="Proteomes" id="UP001302349"/>
    </source>
</evidence>
<comment type="subunit">
    <text evidence="14">Homodimer.</text>
</comment>
<keyword evidence="9 14" id="KW-1133">Transmembrane helix</keyword>
<dbReference type="EMBL" id="CP136051">
    <property type="protein sequence ID" value="WOK06960.1"/>
    <property type="molecule type" value="Genomic_DNA"/>
</dbReference>
<sequence>MSYLYLKALHIIFIVTWFAGLFYMVRLFIYQTETQEKPQPERSILTKEYKRISKLLWFGITWPSAILTLIFGPLVLNSLGWALAAQPWMIAKLVFVFFLYVYQWVCHVKFRNLQKDVYKDSGYYLRIFNEVATILLVATVFLVVLKNIVSLAWGMAGLIAFTGALMLAIRSYKKWREKTNSKD</sequence>
<gene>
    <name evidence="16" type="ORF">RT717_28250</name>
</gene>
<evidence type="ECO:0000256" key="1">
    <source>
        <dbReference type="ARBA" id="ARBA00004651"/>
    </source>
</evidence>
<organism evidence="16 17">
    <name type="scientific">Imperialibacter roseus</name>
    <dbReference type="NCBI Taxonomy" id="1324217"/>
    <lineage>
        <taxon>Bacteria</taxon>
        <taxon>Pseudomonadati</taxon>
        <taxon>Bacteroidota</taxon>
        <taxon>Cytophagia</taxon>
        <taxon>Cytophagales</taxon>
        <taxon>Flammeovirgaceae</taxon>
        <taxon>Imperialibacter</taxon>
    </lineage>
</organism>
<dbReference type="InterPro" id="IPR005265">
    <property type="entry name" value="HemJ-like"/>
</dbReference>
<reference evidence="16 17" key="1">
    <citation type="journal article" date="2023" name="Microbiol. Resour. Announc.">
        <title>Complete Genome Sequence of Imperialibacter roseus strain P4T.</title>
        <authorList>
            <person name="Tizabi D.R."/>
            <person name="Bachvaroff T."/>
            <person name="Hill R.T."/>
        </authorList>
    </citation>
    <scope>NUCLEOTIDE SEQUENCE [LARGE SCALE GENOMIC DNA]</scope>
    <source>
        <strain evidence="16 17">P4T</strain>
    </source>
</reference>
<keyword evidence="12 14" id="KW-0472">Membrane</keyword>
<feature type="transmembrane region" description="Helical" evidence="14">
    <location>
        <begin position="123"/>
        <end position="145"/>
    </location>
</feature>
<comment type="similarity">
    <text evidence="3 14 15">Belongs to the HemJ family.</text>
</comment>
<feature type="transmembrane region" description="Helical" evidence="14">
    <location>
        <begin position="81"/>
        <end position="102"/>
    </location>
</feature>
<dbReference type="RefSeq" id="WP_317489651.1">
    <property type="nucleotide sequence ID" value="NZ_CP136051.1"/>
</dbReference>
<evidence type="ECO:0000256" key="9">
    <source>
        <dbReference type="ARBA" id="ARBA00022989"/>
    </source>
</evidence>
<dbReference type="PANTHER" id="PTHR40255:SF1">
    <property type="entry name" value="PROTOPORPHYRINOGEN IX OXIDASE"/>
    <property type="match status" value="1"/>
</dbReference>
<dbReference type="HAMAP" id="MF_02239">
    <property type="entry name" value="HemJ"/>
    <property type="match status" value="1"/>
</dbReference>
<comment type="subcellular location">
    <subcellularLocation>
        <location evidence="1 14">Cell membrane</location>
        <topology evidence="1 14">Multi-pass membrane protein</topology>
    </subcellularLocation>
</comment>
<evidence type="ECO:0000256" key="15">
    <source>
        <dbReference type="PIRNR" id="PIRNR004638"/>
    </source>
</evidence>
<evidence type="ECO:0000256" key="10">
    <source>
        <dbReference type="ARBA" id="ARBA00023002"/>
    </source>
</evidence>
<evidence type="ECO:0000256" key="4">
    <source>
        <dbReference type="ARBA" id="ARBA00017504"/>
    </source>
</evidence>
<keyword evidence="8 14" id="KW-0479">Metal-binding</keyword>
<feature type="transmembrane region" description="Helical" evidence="14">
    <location>
        <begin position="151"/>
        <end position="169"/>
    </location>
</feature>
<name>A0ABZ0IPP5_9BACT</name>
<feature type="transmembrane region" description="Helical" evidence="14">
    <location>
        <begin position="6"/>
        <end position="29"/>
    </location>
</feature>
<feature type="transmembrane region" description="Helical" evidence="14">
    <location>
        <begin position="55"/>
        <end position="75"/>
    </location>
</feature>
<feature type="binding site" description="axial binding residue" evidence="14">
    <location>
        <position position="92"/>
    </location>
    <ligand>
        <name>heme</name>
        <dbReference type="ChEBI" id="CHEBI:30413"/>
    </ligand>
    <ligandPart>
        <name>Fe</name>
        <dbReference type="ChEBI" id="CHEBI:18248"/>
    </ligandPart>
</feature>
<dbReference type="PIRSF" id="PIRSF004638">
    <property type="entry name" value="UCP004638"/>
    <property type="match status" value="1"/>
</dbReference>
<comment type="catalytic activity">
    <reaction evidence="13 14 15">
        <text>protoporphyrinogen IX + 3 A = protoporphyrin IX + 3 AH2</text>
        <dbReference type="Rhea" id="RHEA:62000"/>
        <dbReference type="ChEBI" id="CHEBI:13193"/>
        <dbReference type="ChEBI" id="CHEBI:17499"/>
        <dbReference type="ChEBI" id="CHEBI:57306"/>
        <dbReference type="ChEBI" id="CHEBI:57307"/>
    </reaction>
</comment>
<evidence type="ECO:0000256" key="8">
    <source>
        <dbReference type="ARBA" id="ARBA00022723"/>
    </source>
</evidence>
<evidence type="ECO:0000256" key="5">
    <source>
        <dbReference type="ARBA" id="ARBA00022475"/>
    </source>
</evidence>
<proteinExistence type="inferred from homology"/>
<evidence type="ECO:0000313" key="16">
    <source>
        <dbReference type="EMBL" id="WOK06960.1"/>
    </source>
</evidence>
<keyword evidence="5 14" id="KW-1003">Cell membrane</keyword>
<evidence type="ECO:0000256" key="11">
    <source>
        <dbReference type="ARBA" id="ARBA00023004"/>
    </source>
</evidence>
<keyword evidence="7 14" id="KW-0812">Transmembrane</keyword>
<evidence type="ECO:0000256" key="12">
    <source>
        <dbReference type="ARBA" id="ARBA00023136"/>
    </source>
</evidence>
<keyword evidence="6 14" id="KW-0349">Heme</keyword>
<dbReference type="PANTHER" id="PTHR40255">
    <property type="entry name" value="UPF0093 MEMBRANE PROTEIN SLR1790"/>
    <property type="match status" value="1"/>
</dbReference>
<protein>
    <recommendedName>
        <fullName evidence="4 14">Protoporphyrinogen IX oxidase</fullName>
        <shortName evidence="14">PPO</shortName>
        <ecNumber evidence="14 15">1.3.99.-</ecNumber>
    </recommendedName>
</protein>
<comment type="pathway">
    <text evidence="2 14 15">Porphyrin-containing compound metabolism; protoporphyrin-IX biosynthesis; protoporphyrin-IX from protoporphyrinogen-IX: step 1/1.</text>
</comment>
<dbReference type="Pfam" id="PF03653">
    <property type="entry name" value="UPF0093"/>
    <property type="match status" value="1"/>
</dbReference>
<comment type="function">
    <text evidence="14 15">Catalyzes the oxidation of protoporphyrinogen IX to protoporphyrin IX.</text>
</comment>
<evidence type="ECO:0000256" key="3">
    <source>
        <dbReference type="ARBA" id="ARBA00006501"/>
    </source>
</evidence>
<dbReference type="EC" id="1.3.99.-" evidence="14 15"/>
<evidence type="ECO:0000256" key="2">
    <source>
        <dbReference type="ARBA" id="ARBA00005073"/>
    </source>
</evidence>
<accession>A0ABZ0IPP5</accession>
<evidence type="ECO:0000256" key="7">
    <source>
        <dbReference type="ARBA" id="ARBA00022692"/>
    </source>
</evidence>
<feature type="binding site" description="axial binding residue" evidence="14">
    <location>
        <position position="10"/>
    </location>
    <ligand>
        <name>heme</name>
        <dbReference type="ChEBI" id="CHEBI:30413"/>
    </ligand>
    <ligandPart>
        <name>Fe</name>
        <dbReference type="ChEBI" id="CHEBI:18248"/>
    </ligandPart>
</feature>
<comment type="cofactor">
    <cofactor evidence="14 15">
        <name>heme b</name>
        <dbReference type="ChEBI" id="CHEBI:60344"/>
    </cofactor>
    <text evidence="14 15">Binds 1 heme b (iron(II)-protoporphyrin IX) group per subunit.</text>
</comment>
<evidence type="ECO:0000256" key="6">
    <source>
        <dbReference type="ARBA" id="ARBA00022617"/>
    </source>
</evidence>
<dbReference type="Proteomes" id="UP001302349">
    <property type="component" value="Chromosome"/>
</dbReference>
<keyword evidence="11 14" id="KW-0408">Iron</keyword>